<dbReference type="InterPro" id="IPR036388">
    <property type="entry name" value="WH-like_DNA-bd_sf"/>
</dbReference>
<accession>A0ABP5LQV7</accession>
<evidence type="ECO:0000256" key="2">
    <source>
        <dbReference type="ARBA" id="ARBA00023125"/>
    </source>
</evidence>
<keyword evidence="1" id="KW-0805">Transcription regulation</keyword>
<dbReference type="PANTHER" id="PTHR44688:SF16">
    <property type="entry name" value="DNA-BINDING TRANSCRIPTIONAL ACTIVATOR DEVR_DOSR"/>
    <property type="match status" value="1"/>
</dbReference>
<evidence type="ECO:0000313" key="6">
    <source>
        <dbReference type="Proteomes" id="UP001501771"/>
    </source>
</evidence>
<protein>
    <recommendedName>
        <fullName evidence="4">HTH luxR-type domain-containing protein</fullName>
    </recommendedName>
</protein>
<sequence>MVGFTLAEQETARLREIVDGFRDVGEEPIPWSVLEGLSGLLHTDDISLGGYCIVPAHVWFINGIERGERCADTETPEQALSNPFWQHYWQATCSYPDRTGDFDSVTLESDFLSLREIRRLSRAGETAPFDREIMAPLRLSPTHQLRVVGWRTTGSDFTDRDRFYLTLLRPHIQDHYRRWARAHPPSAGLTRRQLAVLSLVRDGFTNHQIGRRLDLSEGTVRTHLNHVYERLGVASRTAAVTAVYGNAGP</sequence>
<reference evidence="6" key="1">
    <citation type="journal article" date="2019" name="Int. J. Syst. Evol. Microbiol.">
        <title>The Global Catalogue of Microorganisms (GCM) 10K type strain sequencing project: providing services to taxonomists for standard genome sequencing and annotation.</title>
        <authorList>
            <consortium name="The Broad Institute Genomics Platform"/>
            <consortium name="The Broad Institute Genome Sequencing Center for Infectious Disease"/>
            <person name="Wu L."/>
            <person name="Ma J."/>
        </authorList>
    </citation>
    <scope>NUCLEOTIDE SEQUENCE [LARGE SCALE GENOMIC DNA]</scope>
    <source>
        <strain evidence="6">JCM 16022</strain>
    </source>
</reference>
<dbReference type="InterPro" id="IPR016032">
    <property type="entry name" value="Sig_transdc_resp-reg_C-effctor"/>
</dbReference>
<evidence type="ECO:0000313" key="5">
    <source>
        <dbReference type="EMBL" id="GAA2152141.1"/>
    </source>
</evidence>
<dbReference type="Gene3D" id="1.10.10.10">
    <property type="entry name" value="Winged helix-like DNA-binding domain superfamily/Winged helix DNA-binding domain"/>
    <property type="match status" value="1"/>
</dbReference>
<name>A0ABP5LQV7_9ACTN</name>
<dbReference type="InterPro" id="IPR000792">
    <property type="entry name" value="Tscrpt_reg_LuxR_C"/>
</dbReference>
<dbReference type="PANTHER" id="PTHR44688">
    <property type="entry name" value="DNA-BINDING TRANSCRIPTIONAL ACTIVATOR DEVR_DOSR"/>
    <property type="match status" value="1"/>
</dbReference>
<dbReference type="PROSITE" id="PS50043">
    <property type="entry name" value="HTH_LUXR_2"/>
    <property type="match status" value="1"/>
</dbReference>
<evidence type="ECO:0000256" key="3">
    <source>
        <dbReference type="ARBA" id="ARBA00023163"/>
    </source>
</evidence>
<dbReference type="EMBL" id="BAAAQR010000012">
    <property type="protein sequence ID" value="GAA2152141.1"/>
    <property type="molecule type" value="Genomic_DNA"/>
</dbReference>
<dbReference type="CDD" id="cd06170">
    <property type="entry name" value="LuxR_C_like"/>
    <property type="match status" value="1"/>
</dbReference>
<gene>
    <name evidence="5" type="ORF">GCM10009844_35180</name>
</gene>
<dbReference type="SMART" id="SM00421">
    <property type="entry name" value="HTH_LUXR"/>
    <property type="match status" value="1"/>
</dbReference>
<evidence type="ECO:0000256" key="1">
    <source>
        <dbReference type="ARBA" id="ARBA00023015"/>
    </source>
</evidence>
<dbReference type="Pfam" id="PF00196">
    <property type="entry name" value="GerE"/>
    <property type="match status" value="1"/>
</dbReference>
<keyword evidence="2" id="KW-0238">DNA-binding</keyword>
<keyword evidence="3" id="KW-0804">Transcription</keyword>
<comment type="caution">
    <text evidence="5">The sequence shown here is derived from an EMBL/GenBank/DDBJ whole genome shotgun (WGS) entry which is preliminary data.</text>
</comment>
<organism evidence="5 6">
    <name type="scientific">Nocardioides koreensis</name>
    <dbReference type="NCBI Taxonomy" id="433651"/>
    <lineage>
        <taxon>Bacteria</taxon>
        <taxon>Bacillati</taxon>
        <taxon>Actinomycetota</taxon>
        <taxon>Actinomycetes</taxon>
        <taxon>Propionibacteriales</taxon>
        <taxon>Nocardioidaceae</taxon>
        <taxon>Nocardioides</taxon>
    </lineage>
</organism>
<proteinExistence type="predicted"/>
<dbReference type="RefSeq" id="WP_344155303.1">
    <property type="nucleotide sequence ID" value="NZ_BAAAQR010000012.1"/>
</dbReference>
<feature type="domain" description="HTH luxR-type" evidence="4">
    <location>
        <begin position="182"/>
        <end position="247"/>
    </location>
</feature>
<keyword evidence="6" id="KW-1185">Reference proteome</keyword>
<evidence type="ECO:0000259" key="4">
    <source>
        <dbReference type="PROSITE" id="PS50043"/>
    </source>
</evidence>
<dbReference type="SUPFAM" id="SSF46894">
    <property type="entry name" value="C-terminal effector domain of the bipartite response regulators"/>
    <property type="match status" value="1"/>
</dbReference>
<dbReference type="PRINTS" id="PR00038">
    <property type="entry name" value="HTHLUXR"/>
</dbReference>
<dbReference type="Proteomes" id="UP001501771">
    <property type="component" value="Unassembled WGS sequence"/>
</dbReference>
<dbReference type="PROSITE" id="PS00622">
    <property type="entry name" value="HTH_LUXR_1"/>
    <property type="match status" value="1"/>
</dbReference>